<evidence type="ECO:0000313" key="3">
    <source>
        <dbReference type="Proteomes" id="UP001447188"/>
    </source>
</evidence>
<evidence type="ECO:0000256" key="1">
    <source>
        <dbReference type="SAM" id="MobiDB-lite"/>
    </source>
</evidence>
<dbReference type="Proteomes" id="UP001447188">
    <property type="component" value="Unassembled WGS sequence"/>
</dbReference>
<gene>
    <name evidence="2" type="ORF">Q9L58_010673</name>
</gene>
<feature type="non-terminal residue" evidence="2">
    <location>
        <position position="129"/>
    </location>
</feature>
<name>A0ABR3G3H4_9PEZI</name>
<feature type="compositionally biased region" description="Polar residues" evidence="1">
    <location>
        <begin position="1"/>
        <end position="62"/>
    </location>
</feature>
<protein>
    <submittedName>
        <fullName evidence="2">Uncharacterized protein</fullName>
    </submittedName>
</protein>
<accession>A0ABR3G3H4</accession>
<evidence type="ECO:0000313" key="2">
    <source>
        <dbReference type="EMBL" id="KAL0630480.1"/>
    </source>
</evidence>
<sequence>MRDTSTAQTRQPPRSPTWKENTTQMRTQPSPSRITMTAATRATGKKTNTQTSWPLQLTQQALGQLPGHRNDPQTTEVLDDSEMSEAEDTTDNAGGIAGLLQVILKRVMILEMRFKTPTHPSKDYNDPAL</sequence>
<keyword evidence="3" id="KW-1185">Reference proteome</keyword>
<reference evidence="2 3" key="1">
    <citation type="submission" date="2024-02" db="EMBL/GenBank/DDBJ databases">
        <title>Discinaceae phylogenomics.</title>
        <authorList>
            <person name="Dirks A.C."/>
            <person name="James T.Y."/>
        </authorList>
    </citation>
    <scope>NUCLEOTIDE SEQUENCE [LARGE SCALE GENOMIC DNA]</scope>
    <source>
        <strain evidence="2 3">ACD0624</strain>
    </source>
</reference>
<dbReference type="EMBL" id="JBBBZM010000606">
    <property type="protein sequence ID" value="KAL0630480.1"/>
    <property type="molecule type" value="Genomic_DNA"/>
</dbReference>
<proteinExistence type="predicted"/>
<comment type="caution">
    <text evidence="2">The sequence shown here is derived from an EMBL/GenBank/DDBJ whole genome shotgun (WGS) entry which is preliminary data.</text>
</comment>
<feature type="region of interest" description="Disordered" evidence="1">
    <location>
        <begin position="1"/>
        <end position="92"/>
    </location>
</feature>
<organism evidence="2 3">
    <name type="scientific">Discina gigas</name>
    <dbReference type="NCBI Taxonomy" id="1032678"/>
    <lineage>
        <taxon>Eukaryota</taxon>
        <taxon>Fungi</taxon>
        <taxon>Dikarya</taxon>
        <taxon>Ascomycota</taxon>
        <taxon>Pezizomycotina</taxon>
        <taxon>Pezizomycetes</taxon>
        <taxon>Pezizales</taxon>
        <taxon>Discinaceae</taxon>
        <taxon>Discina</taxon>
    </lineage>
</organism>
<feature type="compositionally biased region" description="Acidic residues" evidence="1">
    <location>
        <begin position="77"/>
        <end position="90"/>
    </location>
</feature>